<proteinExistence type="predicted"/>
<comment type="caution">
    <text evidence="1">The sequence shown here is derived from an EMBL/GenBank/DDBJ whole genome shotgun (WGS) entry which is preliminary data.</text>
</comment>
<dbReference type="Proteomes" id="UP000670092">
    <property type="component" value="Unassembled WGS sequence"/>
</dbReference>
<evidence type="ECO:0000313" key="1">
    <source>
        <dbReference type="EMBL" id="KAG5303347.1"/>
    </source>
</evidence>
<evidence type="ECO:0000313" key="2">
    <source>
        <dbReference type="Proteomes" id="UP000670092"/>
    </source>
</evidence>
<organism evidence="1 2">
    <name type="scientific">Ajellomyces capsulatus</name>
    <name type="common">Darling's disease fungus</name>
    <name type="synonym">Histoplasma capsulatum</name>
    <dbReference type="NCBI Taxonomy" id="5037"/>
    <lineage>
        <taxon>Eukaryota</taxon>
        <taxon>Fungi</taxon>
        <taxon>Dikarya</taxon>
        <taxon>Ascomycota</taxon>
        <taxon>Pezizomycotina</taxon>
        <taxon>Eurotiomycetes</taxon>
        <taxon>Eurotiomycetidae</taxon>
        <taxon>Onygenales</taxon>
        <taxon>Ajellomycetaceae</taxon>
        <taxon>Histoplasma</taxon>
    </lineage>
</organism>
<accession>A0A8H8D771</accession>
<reference evidence="1 2" key="1">
    <citation type="submission" date="2021-01" db="EMBL/GenBank/DDBJ databases">
        <title>Chromosome-level genome assembly of a human fungal pathogen reveals clustering of transcriptionally co-regulated genes.</title>
        <authorList>
            <person name="Voorhies M."/>
            <person name="Cohen S."/>
            <person name="Shea T.P."/>
            <person name="Petrus S."/>
            <person name="Munoz J.F."/>
            <person name="Poplawski S."/>
            <person name="Goldman W.E."/>
            <person name="Michael T."/>
            <person name="Cuomo C.A."/>
            <person name="Sil A."/>
            <person name="Beyhan S."/>
        </authorList>
    </citation>
    <scope>NUCLEOTIDE SEQUENCE [LARGE SCALE GENOMIC DNA]</scope>
    <source>
        <strain evidence="1 2">G184AR</strain>
    </source>
</reference>
<dbReference type="AlphaFoldDB" id="A0A8H8D771"/>
<protein>
    <submittedName>
        <fullName evidence="1">Uncharacterized protein</fullName>
    </submittedName>
</protein>
<dbReference type="EMBL" id="JAEVHI010000001">
    <property type="protein sequence ID" value="KAG5303347.1"/>
    <property type="molecule type" value="Genomic_DNA"/>
</dbReference>
<dbReference type="VEuPathDB" id="FungiDB:I7I52_01326"/>
<gene>
    <name evidence="1" type="ORF">I7I52_01326</name>
</gene>
<name>A0A8H8D771_AJECA</name>
<sequence>MNSTINSSTLVKQNKIKVTRVHHFSRRGSNRSTHHARNRFLRWPLRLRPLRFWPPSLPAQCTNLLHDPHRYKLSSKTNGENEIPLRSVFSTKLFPPVYIVDIDSHEPQQFRLGNFAIFSSQIRASGR</sequence>